<dbReference type="InterPro" id="IPR010131">
    <property type="entry name" value="MdtP/NodT-like"/>
</dbReference>
<dbReference type="Pfam" id="PF02321">
    <property type="entry name" value="OEP"/>
    <property type="match status" value="2"/>
</dbReference>
<accession>A0A1I6XFE9</accession>
<dbReference type="Gene3D" id="2.20.200.10">
    <property type="entry name" value="Outer membrane efflux proteins (OEP)"/>
    <property type="match status" value="1"/>
</dbReference>
<organism evidence="3 4">
    <name type="scientific">Lishizhenia tianjinensis</name>
    <dbReference type="NCBI Taxonomy" id="477690"/>
    <lineage>
        <taxon>Bacteria</taxon>
        <taxon>Pseudomonadati</taxon>
        <taxon>Bacteroidota</taxon>
        <taxon>Flavobacteriia</taxon>
        <taxon>Flavobacteriales</taxon>
        <taxon>Crocinitomicaceae</taxon>
        <taxon>Lishizhenia</taxon>
    </lineage>
</organism>
<protein>
    <submittedName>
        <fullName evidence="3">Efflux transporter, outer membrane factor (OMF) lipoprotein, NodT family</fullName>
    </submittedName>
</protein>
<sequence>MKINKIIGYIALAAFLQACNLSKDYDMPNYQDLEVIRENTSSDSSSFADVKWDELYQDTQLNALIQEALDSNLDINVALANIKSAEAMLLQQKGAQLPNASLNVTATQSKLANTISPATGFAQQQYSAYLSASWEIDIWGKFRAAKRSALADLFANQNFLNAVKTRIIANVSGSYYQLMAYDAQLALSQATVEKRAAYVATLKDLKQASLVTEADVQQAEANLAAAKLIIPQIKQAIRSTENALSVLLMRTPGKIERGVLTEQALSYDFNQGVSALLLGNRPDVMQAEWQLRSAFEQVHVARTQFYPSVTLTGRGGFVSNDPAALFDPTSFFANLAGGLVQPIFNKRLNRANLERQKAAQDIALYNYKYAFLNAGREVSDALFNFEMATEKIAHAQKQTEALQTAVSMNEELLTYGKVNYTVVLTSEQQYLNAQLSAIDVQLEKYLSLIEVYRSLGGGWK</sequence>
<dbReference type="Gene3D" id="1.20.1600.10">
    <property type="entry name" value="Outer membrane efflux proteins (OEP)"/>
    <property type="match status" value="1"/>
</dbReference>
<keyword evidence="2" id="KW-0812">Transmembrane</keyword>
<dbReference type="PROSITE" id="PS51257">
    <property type="entry name" value="PROKAR_LIPOPROTEIN"/>
    <property type="match status" value="1"/>
</dbReference>
<dbReference type="AlphaFoldDB" id="A0A1I6XFE9"/>
<keyword evidence="2 3" id="KW-0449">Lipoprotein</keyword>
<keyword evidence="2" id="KW-1134">Transmembrane beta strand</keyword>
<evidence type="ECO:0000256" key="1">
    <source>
        <dbReference type="ARBA" id="ARBA00007613"/>
    </source>
</evidence>
<keyword evidence="2" id="KW-0472">Membrane</keyword>
<evidence type="ECO:0000313" key="4">
    <source>
        <dbReference type="Proteomes" id="UP000236454"/>
    </source>
</evidence>
<dbReference type="InterPro" id="IPR003423">
    <property type="entry name" value="OMP_efflux"/>
</dbReference>
<gene>
    <name evidence="3" type="ORF">SAMN05216474_0149</name>
</gene>
<proteinExistence type="inferred from homology"/>
<name>A0A1I6XFE9_9FLAO</name>
<comment type="subcellular location">
    <subcellularLocation>
        <location evidence="2">Cell membrane</location>
        <topology evidence="2">Lipid-anchor</topology>
    </subcellularLocation>
</comment>
<reference evidence="3 4" key="1">
    <citation type="submission" date="2016-10" db="EMBL/GenBank/DDBJ databases">
        <authorList>
            <person name="de Groot N.N."/>
        </authorList>
    </citation>
    <scope>NUCLEOTIDE SEQUENCE [LARGE SCALE GENOMIC DNA]</scope>
    <source>
        <strain evidence="3 4">CGMCC 1.7005</strain>
    </source>
</reference>
<keyword evidence="2" id="KW-0564">Palmitate</keyword>
<dbReference type="GO" id="GO:0015562">
    <property type="term" value="F:efflux transmembrane transporter activity"/>
    <property type="evidence" value="ECO:0007669"/>
    <property type="project" value="InterPro"/>
</dbReference>
<keyword evidence="4" id="KW-1185">Reference proteome</keyword>
<dbReference type="NCBIfam" id="TIGR01845">
    <property type="entry name" value="outer_NodT"/>
    <property type="match status" value="1"/>
</dbReference>
<evidence type="ECO:0000256" key="2">
    <source>
        <dbReference type="RuleBase" id="RU362097"/>
    </source>
</evidence>
<dbReference type="OrthoDB" id="9770517at2"/>
<dbReference type="PANTHER" id="PTHR30203:SF33">
    <property type="entry name" value="BLR4455 PROTEIN"/>
    <property type="match status" value="1"/>
</dbReference>
<dbReference type="GO" id="GO:0005886">
    <property type="term" value="C:plasma membrane"/>
    <property type="evidence" value="ECO:0007669"/>
    <property type="project" value="UniProtKB-SubCell"/>
</dbReference>
<dbReference type="STRING" id="477690.SAMN05216474_0149"/>
<dbReference type="Proteomes" id="UP000236454">
    <property type="component" value="Unassembled WGS sequence"/>
</dbReference>
<dbReference type="RefSeq" id="WP_090245213.1">
    <property type="nucleotide sequence ID" value="NZ_FPAS01000001.1"/>
</dbReference>
<dbReference type="PANTHER" id="PTHR30203">
    <property type="entry name" value="OUTER MEMBRANE CATION EFFLUX PROTEIN"/>
    <property type="match status" value="1"/>
</dbReference>
<dbReference type="SUPFAM" id="SSF56954">
    <property type="entry name" value="Outer membrane efflux proteins (OEP)"/>
    <property type="match status" value="1"/>
</dbReference>
<evidence type="ECO:0000313" key="3">
    <source>
        <dbReference type="EMBL" id="SFT36833.1"/>
    </source>
</evidence>
<comment type="similarity">
    <text evidence="1 2">Belongs to the outer membrane factor (OMF) (TC 1.B.17) family.</text>
</comment>
<dbReference type="EMBL" id="FPAS01000001">
    <property type="protein sequence ID" value="SFT36833.1"/>
    <property type="molecule type" value="Genomic_DNA"/>
</dbReference>